<reference evidence="1 2" key="1">
    <citation type="submission" date="2016-05" db="EMBL/GenBank/DDBJ databases">
        <title>Compelete Genome Sequence of Bacteriochlorophyll-Synthesizing Bacterium Porphyrobacter neustonensis DSM 9434.</title>
        <authorList>
            <person name="Shi X.-L."/>
            <person name="Wu Y.-H."/>
            <person name="Cheng H."/>
            <person name="Xu L."/>
            <person name="Zhang X.-Q."/>
            <person name="Wang C.-S."/>
            <person name="Xu X.-W."/>
        </authorList>
    </citation>
    <scope>NUCLEOTIDE SEQUENCE [LARGE SCALE GENOMIC DNA]</scope>
    <source>
        <strain evidence="1 2">DSM 9434</strain>
    </source>
</reference>
<keyword evidence="2" id="KW-1185">Reference proteome</keyword>
<proteinExistence type="predicted"/>
<dbReference type="AlphaFoldDB" id="A0A192D4F9"/>
<sequence>MAPDNMAYNKSSRTYIRCSGFQTLVDKVYLNLPMMRGVGYVEADRRRVLARRADCGETDTMV</sequence>
<dbReference type="EMBL" id="CP016033">
    <property type="protein sequence ID" value="ANK12911.1"/>
    <property type="molecule type" value="Genomic_DNA"/>
</dbReference>
<accession>A0A192D4F9</accession>
<evidence type="ECO:0000313" key="2">
    <source>
        <dbReference type="Proteomes" id="UP000078263"/>
    </source>
</evidence>
<dbReference type="Proteomes" id="UP000078263">
    <property type="component" value="Chromosome"/>
</dbReference>
<protein>
    <submittedName>
        <fullName evidence="1">Uncharacterized protein</fullName>
    </submittedName>
</protein>
<name>A0A192D4F9_9SPHN</name>
<evidence type="ECO:0000313" key="1">
    <source>
        <dbReference type="EMBL" id="ANK12911.1"/>
    </source>
</evidence>
<dbReference type="KEGG" id="pns:A9D12_08090"/>
<organism evidence="1 2">
    <name type="scientific">Erythrobacter neustonensis</name>
    <dbReference type="NCBI Taxonomy" id="1112"/>
    <lineage>
        <taxon>Bacteria</taxon>
        <taxon>Pseudomonadati</taxon>
        <taxon>Pseudomonadota</taxon>
        <taxon>Alphaproteobacteria</taxon>
        <taxon>Sphingomonadales</taxon>
        <taxon>Erythrobacteraceae</taxon>
        <taxon>Erythrobacter/Porphyrobacter group</taxon>
        <taxon>Erythrobacter</taxon>
    </lineage>
</organism>
<gene>
    <name evidence="1" type="ORF">A9D12_08090</name>
</gene>